<proteinExistence type="inferred from homology"/>
<accession>A0A0J6TAU8</accession>
<keyword evidence="3" id="KW-0560">Oxidoreductase</keyword>
<dbReference type="GO" id="GO:0016628">
    <property type="term" value="F:oxidoreductase activity, acting on the CH-CH group of donors, NAD or NADP as acceptor"/>
    <property type="evidence" value="ECO:0007669"/>
    <property type="project" value="UniProtKB-ARBA"/>
</dbReference>
<evidence type="ECO:0000259" key="4">
    <source>
        <dbReference type="Pfam" id="PF00724"/>
    </source>
</evidence>
<dbReference type="InterPro" id="IPR045247">
    <property type="entry name" value="Oye-like"/>
</dbReference>
<keyword evidence="6" id="KW-1185">Reference proteome</keyword>
<dbReference type="PATRIC" id="fig|298794.3.peg.933"/>
<dbReference type="CDD" id="cd02933">
    <property type="entry name" value="OYE_like_FMN"/>
    <property type="match status" value="1"/>
</dbReference>
<dbReference type="Gene3D" id="3.20.20.70">
    <property type="entry name" value="Aldolase class I"/>
    <property type="match status" value="1"/>
</dbReference>
<dbReference type="EMBL" id="LABY01000013">
    <property type="protein sequence ID" value="KMO42743.1"/>
    <property type="molecule type" value="Genomic_DNA"/>
</dbReference>
<comment type="similarity">
    <text evidence="2">Belongs to the NADH:flavin oxidoreductase/NADH oxidase family.</text>
</comment>
<dbReference type="Pfam" id="PF00724">
    <property type="entry name" value="Oxidored_FMN"/>
    <property type="match status" value="1"/>
</dbReference>
<gene>
    <name evidence="5" type="ORF">VQ02_02125</name>
</gene>
<feature type="domain" description="NADH:flavin oxidoreductase/NADH oxidase N-terminal" evidence="4">
    <location>
        <begin position="4"/>
        <end position="337"/>
    </location>
</feature>
<dbReference type="GO" id="GO:0010181">
    <property type="term" value="F:FMN binding"/>
    <property type="evidence" value="ECO:0007669"/>
    <property type="project" value="InterPro"/>
</dbReference>
<comment type="cofactor">
    <cofactor evidence="1">
        <name>FMN</name>
        <dbReference type="ChEBI" id="CHEBI:58210"/>
    </cofactor>
</comment>
<evidence type="ECO:0000256" key="3">
    <source>
        <dbReference type="ARBA" id="ARBA00023002"/>
    </source>
</evidence>
<dbReference type="AlphaFoldDB" id="A0A0J6TAU8"/>
<evidence type="ECO:0000256" key="2">
    <source>
        <dbReference type="ARBA" id="ARBA00005979"/>
    </source>
</evidence>
<protein>
    <submittedName>
        <fullName evidence="5">NADH:flavin oxidoreductase</fullName>
    </submittedName>
</protein>
<organism evidence="5 6">
    <name type="scientific">Methylobacterium variabile</name>
    <dbReference type="NCBI Taxonomy" id="298794"/>
    <lineage>
        <taxon>Bacteria</taxon>
        <taxon>Pseudomonadati</taxon>
        <taxon>Pseudomonadota</taxon>
        <taxon>Alphaproteobacteria</taxon>
        <taxon>Hyphomicrobiales</taxon>
        <taxon>Methylobacteriaceae</taxon>
        <taxon>Methylobacterium</taxon>
    </lineage>
</organism>
<evidence type="ECO:0000256" key="1">
    <source>
        <dbReference type="ARBA" id="ARBA00001917"/>
    </source>
</evidence>
<dbReference type="FunFam" id="3.20.20.70:FF:000059">
    <property type="entry name" value="N-ethylmaleimide reductase, FMN-linked"/>
    <property type="match status" value="1"/>
</dbReference>
<dbReference type="OrthoDB" id="9804454at2"/>
<reference evidence="5 6" key="1">
    <citation type="submission" date="2015-03" db="EMBL/GenBank/DDBJ databases">
        <title>Genome sequencing of Methylobacterium variabile DSM 16961.</title>
        <authorList>
            <person name="Chaudhry V."/>
            <person name="Patil P.B."/>
        </authorList>
    </citation>
    <scope>NUCLEOTIDE SEQUENCE [LARGE SCALE GENOMIC DNA]</scope>
    <source>
        <strain evidence="5 6">DSM 16961</strain>
    </source>
</reference>
<evidence type="ECO:0000313" key="5">
    <source>
        <dbReference type="EMBL" id="KMO42743.1"/>
    </source>
</evidence>
<comment type="caution">
    <text evidence="5">The sequence shown here is derived from an EMBL/GenBank/DDBJ whole genome shotgun (WGS) entry which is preliminary data.</text>
</comment>
<dbReference type="GO" id="GO:0005829">
    <property type="term" value="C:cytosol"/>
    <property type="evidence" value="ECO:0007669"/>
    <property type="project" value="UniProtKB-ARBA"/>
</dbReference>
<dbReference type="RefSeq" id="WP_048442502.1">
    <property type="nucleotide sequence ID" value="NZ_LABY01000013.1"/>
</dbReference>
<sequence length="371" mass="38817">MPGLFDTVRLGGFALANRIVMAPMTRSRADAQGVINASAARYYAARAGAGLIVSEGVNVDPASNAFDRAPGLWTRAQVEGWRPVVDAVHAAGGLIVAQLWHGGRASARGLLGGREPLSPSGVNDDLEALQVWGLLANGAYVRIAATHSRAMTPDEIAATVEAYRVAAAHAREAGFDGVEIHGANGYLIPQFLSPTINRRTDAYGGDARGRARFLKEIVAAVTDAVPASRVGLRLSPFATYNDVRDPDPAETYGHLASWLAGAGLAYLHLADTNAWTGAPDYDRMLALFRPHAGPLIVNGGLTPERAAAIVADGEAEAVAFGRPFLANPDLPARIRAGGPYNSPRSIGVYGGGEAGYTDYPALDAEAANSSR</sequence>
<name>A0A0J6TAU8_9HYPH</name>
<dbReference type="InterPro" id="IPR013785">
    <property type="entry name" value="Aldolase_TIM"/>
</dbReference>
<dbReference type="PANTHER" id="PTHR22893:SF91">
    <property type="entry name" value="NADPH DEHYDROGENASE 2-RELATED"/>
    <property type="match status" value="1"/>
</dbReference>
<dbReference type="InterPro" id="IPR001155">
    <property type="entry name" value="OxRdtase_FMN_N"/>
</dbReference>
<evidence type="ECO:0000313" key="6">
    <source>
        <dbReference type="Proteomes" id="UP000035955"/>
    </source>
</evidence>
<dbReference type="SUPFAM" id="SSF51395">
    <property type="entry name" value="FMN-linked oxidoreductases"/>
    <property type="match status" value="1"/>
</dbReference>
<dbReference type="Proteomes" id="UP000035955">
    <property type="component" value="Unassembled WGS sequence"/>
</dbReference>
<dbReference type="PANTHER" id="PTHR22893">
    <property type="entry name" value="NADH OXIDOREDUCTASE-RELATED"/>
    <property type="match status" value="1"/>
</dbReference>